<keyword evidence="3" id="KW-0520">NAD</keyword>
<feature type="domain" description="D-isomer specific 2-hydroxyacid dehydrogenase catalytic" evidence="5">
    <location>
        <begin position="19"/>
        <end position="320"/>
    </location>
</feature>
<evidence type="ECO:0000256" key="1">
    <source>
        <dbReference type="ARBA" id="ARBA00005854"/>
    </source>
</evidence>
<dbReference type="PROSITE" id="PS00670">
    <property type="entry name" value="D_2_HYDROXYACID_DH_2"/>
    <property type="match status" value="1"/>
</dbReference>
<feature type="domain" description="D-isomer specific 2-hydroxyacid dehydrogenase NAD-binding" evidence="6">
    <location>
        <begin position="108"/>
        <end position="290"/>
    </location>
</feature>
<accession>A0ABQ3IW36</accession>
<dbReference type="Pfam" id="PF00389">
    <property type="entry name" value="2-Hacid_dh"/>
    <property type="match status" value="1"/>
</dbReference>
<dbReference type="Proteomes" id="UP000626370">
    <property type="component" value="Unassembled WGS sequence"/>
</dbReference>
<dbReference type="Gene3D" id="3.40.50.720">
    <property type="entry name" value="NAD(P)-binding Rossmann-like Domain"/>
    <property type="match status" value="2"/>
</dbReference>
<dbReference type="PANTHER" id="PTHR43761">
    <property type="entry name" value="D-ISOMER SPECIFIC 2-HYDROXYACID DEHYDROGENASE FAMILY PROTEIN (AFU_ORTHOLOGUE AFUA_1G13630)"/>
    <property type="match status" value="1"/>
</dbReference>
<dbReference type="Pfam" id="PF02826">
    <property type="entry name" value="2-Hacid_dh_C"/>
    <property type="match status" value="1"/>
</dbReference>
<organism evidence="7 8">
    <name type="scientific">Thalassotalea profundi</name>
    <dbReference type="NCBI Taxonomy" id="2036687"/>
    <lineage>
        <taxon>Bacteria</taxon>
        <taxon>Pseudomonadati</taxon>
        <taxon>Pseudomonadota</taxon>
        <taxon>Gammaproteobacteria</taxon>
        <taxon>Alteromonadales</taxon>
        <taxon>Colwelliaceae</taxon>
        <taxon>Thalassotalea</taxon>
    </lineage>
</organism>
<proteinExistence type="inferred from homology"/>
<dbReference type="CDD" id="cd12162">
    <property type="entry name" value="2-Hacid_dh_4"/>
    <property type="match status" value="1"/>
</dbReference>
<reference evidence="8" key="1">
    <citation type="journal article" date="2019" name="Int. J. Syst. Evol. Microbiol.">
        <title>The Global Catalogue of Microorganisms (GCM) 10K type strain sequencing project: providing services to taxonomists for standard genome sequencing and annotation.</title>
        <authorList>
            <consortium name="The Broad Institute Genomics Platform"/>
            <consortium name="The Broad Institute Genome Sequencing Center for Infectious Disease"/>
            <person name="Wu L."/>
            <person name="Ma J."/>
        </authorList>
    </citation>
    <scope>NUCLEOTIDE SEQUENCE [LARGE SCALE GENOMIC DNA]</scope>
    <source>
        <strain evidence="8">CGMCC 1.15922</strain>
    </source>
</reference>
<dbReference type="SUPFAM" id="SSF51735">
    <property type="entry name" value="NAD(P)-binding Rossmann-fold domains"/>
    <property type="match status" value="1"/>
</dbReference>
<dbReference type="SUPFAM" id="SSF52283">
    <property type="entry name" value="Formate/glycerate dehydrogenase catalytic domain-like"/>
    <property type="match status" value="1"/>
</dbReference>
<evidence type="ECO:0000313" key="8">
    <source>
        <dbReference type="Proteomes" id="UP000626370"/>
    </source>
</evidence>
<sequence>MHAVFLDQKTFSDQLSFNAIKDQVTELTCYPLTTEKQVLSHCQDADIIITNKVRLTKEVLNQLPKLSLICIAATGTNNVDLITAKNLGITVSNVRGYSTPSVTQYVFAQILAYFSQTHQHDNNVKEGRWQTHHSFCYHGDGSTEISEKTLAIVGYGELGKGVAKVANAFGMKVLVAERPNANKIREGRVSFTCALQQADVLTLHCPENEQTKGLINTDSLALMKPTAMLINTARGAIIDNIALIKALKNKRIAYAALDVLDQEPPPAEHPLLQYKLQNNNSNLSITAHIAWASIESQQRLLNLIAQNIADFKVGKTTNCVV</sequence>
<dbReference type="EMBL" id="BNAH01000010">
    <property type="protein sequence ID" value="GHE94635.1"/>
    <property type="molecule type" value="Genomic_DNA"/>
</dbReference>
<keyword evidence="2 4" id="KW-0560">Oxidoreductase</keyword>
<evidence type="ECO:0000259" key="5">
    <source>
        <dbReference type="Pfam" id="PF00389"/>
    </source>
</evidence>
<dbReference type="RefSeq" id="WP_189378598.1">
    <property type="nucleotide sequence ID" value="NZ_BNAH01000010.1"/>
</dbReference>
<dbReference type="InterPro" id="IPR050418">
    <property type="entry name" value="D-iso_2-hydroxyacid_DH_PdxB"/>
</dbReference>
<comment type="similarity">
    <text evidence="1 4">Belongs to the D-isomer specific 2-hydroxyacid dehydrogenase family.</text>
</comment>
<evidence type="ECO:0000313" key="7">
    <source>
        <dbReference type="EMBL" id="GHE94635.1"/>
    </source>
</evidence>
<protein>
    <submittedName>
        <fullName evidence="7">Lactate dehydrogenase</fullName>
    </submittedName>
</protein>
<evidence type="ECO:0000259" key="6">
    <source>
        <dbReference type="Pfam" id="PF02826"/>
    </source>
</evidence>
<comment type="caution">
    <text evidence="7">The sequence shown here is derived from an EMBL/GenBank/DDBJ whole genome shotgun (WGS) entry which is preliminary data.</text>
</comment>
<dbReference type="PANTHER" id="PTHR43761:SF1">
    <property type="entry name" value="D-ISOMER SPECIFIC 2-HYDROXYACID DEHYDROGENASE CATALYTIC DOMAIN-CONTAINING PROTEIN-RELATED"/>
    <property type="match status" value="1"/>
</dbReference>
<evidence type="ECO:0000256" key="2">
    <source>
        <dbReference type="ARBA" id="ARBA00023002"/>
    </source>
</evidence>
<dbReference type="InterPro" id="IPR006140">
    <property type="entry name" value="D-isomer_DH_NAD-bd"/>
</dbReference>
<gene>
    <name evidence="7" type="ORF">GCM10011501_25090</name>
</gene>
<dbReference type="PROSITE" id="PS00671">
    <property type="entry name" value="D_2_HYDROXYACID_DH_3"/>
    <property type="match status" value="1"/>
</dbReference>
<name>A0ABQ3IW36_9GAMM</name>
<dbReference type="InterPro" id="IPR029753">
    <property type="entry name" value="D-isomer_DH_CS"/>
</dbReference>
<evidence type="ECO:0000256" key="3">
    <source>
        <dbReference type="ARBA" id="ARBA00023027"/>
    </source>
</evidence>
<dbReference type="InterPro" id="IPR036291">
    <property type="entry name" value="NAD(P)-bd_dom_sf"/>
</dbReference>
<evidence type="ECO:0000256" key="4">
    <source>
        <dbReference type="RuleBase" id="RU003719"/>
    </source>
</evidence>
<keyword evidence="8" id="KW-1185">Reference proteome</keyword>
<dbReference type="InterPro" id="IPR006139">
    <property type="entry name" value="D-isomer_2_OHA_DH_cat_dom"/>
</dbReference>